<evidence type="ECO:0000313" key="12">
    <source>
        <dbReference type="Proteomes" id="UP000239485"/>
    </source>
</evidence>
<dbReference type="GO" id="GO:0005737">
    <property type="term" value="C:cytoplasm"/>
    <property type="evidence" value="ECO:0007669"/>
    <property type="project" value="UniProtKB-SubCell"/>
</dbReference>
<keyword evidence="7 8" id="KW-0961">Cell wall biogenesis/degradation</keyword>
<dbReference type="InterPro" id="IPR005762">
    <property type="entry name" value="MurD"/>
</dbReference>
<dbReference type="InterPro" id="IPR004101">
    <property type="entry name" value="Mur_ligase_C"/>
</dbReference>
<evidence type="ECO:0000259" key="9">
    <source>
        <dbReference type="Pfam" id="PF02875"/>
    </source>
</evidence>
<comment type="function">
    <text evidence="7 8">Cell wall formation. Catalyzes the addition of glutamate to the nucleotide precursor UDP-N-acetylmuramoyl-L-alanine (UMA).</text>
</comment>
<dbReference type="SUPFAM" id="SSF53244">
    <property type="entry name" value="MurD-like peptide ligases, peptide-binding domain"/>
    <property type="match status" value="1"/>
</dbReference>
<protein>
    <recommendedName>
        <fullName evidence="7 8">UDP-N-acetylmuramoylalanine--D-glutamate ligase</fullName>
        <ecNumber evidence="7 8">6.3.2.9</ecNumber>
    </recommendedName>
    <alternativeName>
        <fullName evidence="7">D-glutamic acid-adding enzyme</fullName>
    </alternativeName>
    <alternativeName>
        <fullName evidence="7">UDP-N-acetylmuramoyl-L-alanyl-D-glutamate synthetase</fullName>
    </alternativeName>
</protein>
<comment type="subcellular location">
    <subcellularLocation>
        <location evidence="1 7 8">Cytoplasm</location>
    </subcellularLocation>
</comment>
<evidence type="ECO:0000256" key="4">
    <source>
        <dbReference type="ARBA" id="ARBA00022598"/>
    </source>
</evidence>
<dbReference type="GO" id="GO:0005524">
    <property type="term" value="F:ATP binding"/>
    <property type="evidence" value="ECO:0007669"/>
    <property type="project" value="UniProtKB-UniRule"/>
</dbReference>
<dbReference type="Pfam" id="PF02875">
    <property type="entry name" value="Mur_ligase_C"/>
    <property type="match status" value="1"/>
</dbReference>
<evidence type="ECO:0000256" key="7">
    <source>
        <dbReference type="HAMAP-Rule" id="MF_00639"/>
    </source>
</evidence>
<dbReference type="GO" id="GO:0008360">
    <property type="term" value="P:regulation of cell shape"/>
    <property type="evidence" value="ECO:0007669"/>
    <property type="project" value="UniProtKB-KW"/>
</dbReference>
<dbReference type="UniPathway" id="UPA00219"/>
<evidence type="ECO:0000259" key="10">
    <source>
        <dbReference type="Pfam" id="PF08245"/>
    </source>
</evidence>
<keyword evidence="12" id="KW-1185">Reference proteome</keyword>
<dbReference type="EC" id="6.3.2.9" evidence="7 8"/>
<dbReference type="GO" id="GO:0051301">
    <property type="term" value="P:cell division"/>
    <property type="evidence" value="ECO:0007669"/>
    <property type="project" value="UniProtKB-KW"/>
</dbReference>
<keyword evidence="4 7" id="KW-0436">Ligase</keyword>
<dbReference type="SUPFAM" id="SSF51984">
    <property type="entry name" value="MurCD N-terminal domain"/>
    <property type="match status" value="1"/>
</dbReference>
<feature type="domain" description="Mur ligase central" evidence="10">
    <location>
        <begin position="146"/>
        <end position="338"/>
    </location>
</feature>
<keyword evidence="7 8" id="KW-0573">Peptidoglycan synthesis</keyword>
<dbReference type="GO" id="GO:0071555">
    <property type="term" value="P:cell wall organization"/>
    <property type="evidence" value="ECO:0007669"/>
    <property type="project" value="UniProtKB-KW"/>
</dbReference>
<dbReference type="PANTHER" id="PTHR43692">
    <property type="entry name" value="UDP-N-ACETYLMURAMOYLALANINE--D-GLUTAMATE LIGASE"/>
    <property type="match status" value="1"/>
</dbReference>
<accession>A0A2S6ILX9</accession>
<dbReference type="Proteomes" id="UP000239485">
    <property type="component" value="Unassembled WGS sequence"/>
</dbReference>
<keyword evidence="7 8" id="KW-0132">Cell division</keyword>
<comment type="pathway">
    <text evidence="2 7 8">Cell wall biogenesis; peptidoglycan biosynthesis.</text>
</comment>
<feature type="binding site" evidence="7">
    <location>
        <begin position="147"/>
        <end position="153"/>
    </location>
    <ligand>
        <name>ATP</name>
        <dbReference type="ChEBI" id="CHEBI:30616"/>
    </ligand>
</feature>
<dbReference type="Gene3D" id="3.40.50.720">
    <property type="entry name" value="NAD(P)-binding Rossmann-like Domain"/>
    <property type="match status" value="1"/>
</dbReference>
<keyword evidence="6 7" id="KW-0067">ATP-binding</keyword>
<keyword evidence="5 7" id="KW-0547">Nucleotide-binding</keyword>
<evidence type="ECO:0000256" key="8">
    <source>
        <dbReference type="RuleBase" id="RU003664"/>
    </source>
</evidence>
<dbReference type="RefSeq" id="WP_245886657.1">
    <property type="nucleotide sequence ID" value="NZ_PTJD01000006.1"/>
</dbReference>
<comment type="catalytic activity">
    <reaction evidence="7 8">
        <text>UDP-N-acetyl-alpha-D-muramoyl-L-alanine + D-glutamate + ATP = UDP-N-acetyl-alpha-D-muramoyl-L-alanyl-D-glutamate + ADP + phosphate + H(+)</text>
        <dbReference type="Rhea" id="RHEA:16429"/>
        <dbReference type="ChEBI" id="CHEBI:15378"/>
        <dbReference type="ChEBI" id="CHEBI:29986"/>
        <dbReference type="ChEBI" id="CHEBI:30616"/>
        <dbReference type="ChEBI" id="CHEBI:43474"/>
        <dbReference type="ChEBI" id="CHEBI:83898"/>
        <dbReference type="ChEBI" id="CHEBI:83900"/>
        <dbReference type="ChEBI" id="CHEBI:456216"/>
        <dbReference type="EC" id="6.3.2.9"/>
    </reaction>
</comment>
<comment type="similarity">
    <text evidence="7">Belongs to the MurCDEF family.</text>
</comment>
<dbReference type="AlphaFoldDB" id="A0A2S6ILX9"/>
<dbReference type="InterPro" id="IPR036565">
    <property type="entry name" value="Mur-like_cat_sf"/>
</dbReference>
<keyword evidence="3 7" id="KW-0963">Cytoplasm</keyword>
<name>A0A2S6ILX9_9ACTN</name>
<dbReference type="InterPro" id="IPR036615">
    <property type="entry name" value="Mur_ligase_C_dom_sf"/>
</dbReference>
<dbReference type="HAMAP" id="MF_00639">
    <property type="entry name" value="MurD"/>
    <property type="match status" value="1"/>
</dbReference>
<sequence length="518" mass="53840">MSGGPLSAPRAADTERVRRLRSAASDWAGLRVLVTGIAVSGFAAADALLEHDAEVVVVDAREGEAEREKAQLLEVLGGRVHLGPASLGEAPGGWDGYDLVVTSPGWRPDADLLVGAALAGVPVWGDVELAWRLRPEAGAASWLTLTGTNGKTTTVEMTAAVLRAGGLRAAAAGNVGTPLIEAMRHPDAYEVLAVELSSFQLHWLSTDAEASLRPLASACLNIAPDHLDWHGSLDAYAGAKGRVYENTRLACVYSTADPRTEELVRAAEVEEGCRAVGTTRGTPSVGMLGLVEDVLADRAFVAERRTSAAELGTLADLSRDGAPVPPHTVDNALAAAALARAAGVAPTAVRDGLRGFRPQPHRVEQVAEAGGVRWVDDSKATNAHAAAASLAAFGSIVWIAGGLAKGARFDDLVAAHASRLRAAVLIGRDRDEIAAALARHAPDVPVVTVEPPQTGGVEASPEQLPDSLMDAVVERAAALAQPGDTVLLAPACASMDQFTSYSHRGRAFAAAVRRRGQR</sequence>
<dbReference type="InterPro" id="IPR013221">
    <property type="entry name" value="Mur_ligase_cen"/>
</dbReference>
<comment type="caution">
    <text evidence="11">The sequence shown here is derived from an EMBL/GenBank/DDBJ whole genome shotgun (WGS) entry which is preliminary data.</text>
</comment>
<feature type="domain" description="Mur ligase C-terminal" evidence="9">
    <location>
        <begin position="361"/>
        <end position="492"/>
    </location>
</feature>
<dbReference type="Gene3D" id="3.90.190.20">
    <property type="entry name" value="Mur ligase, C-terminal domain"/>
    <property type="match status" value="1"/>
</dbReference>
<gene>
    <name evidence="7" type="primary">murD</name>
    <name evidence="11" type="ORF">CLV92_10658</name>
</gene>
<dbReference type="GO" id="GO:0008764">
    <property type="term" value="F:UDP-N-acetylmuramoylalanine-D-glutamate ligase activity"/>
    <property type="evidence" value="ECO:0007669"/>
    <property type="project" value="UniProtKB-UniRule"/>
</dbReference>
<keyword evidence="7 8" id="KW-0133">Cell shape</keyword>
<proteinExistence type="inferred from homology"/>
<dbReference type="Gene3D" id="3.40.1190.10">
    <property type="entry name" value="Mur-like, catalytic domain"/>
    <property type="match status" value="1"/>
</dbReference>
<evidence type="ECO:0000256" key="3">
    <source>
        <dbReference type="ARBA" id="ARBA00022490"/>
    </source>
</evidence>
<evidence type="ECO:0000256" key="2">
    <source>
        <dbReference type="ARBA" id="ARBA00004752"/>
    </source>
</evidence>
<evidence type="ECO:0000256" key="6">
    <source>
        <dbReference type="ARBA" id="ARBA00022840"/>
    </source>
</evidence>
<evidence type="ECO:0000313" key="11">
    <source>
        <dbReference type="EMBL" id="PPK95237.1"/>
    </source>
</evidence>
<dbReference type="Pfam" id="PF08245">
    <property type="entry name" value="Mur_ligase_M"/>
    <property type="match status" value="1"/>
</dbReference>
<keyword evidence="7 8" id="KW-0131">Cell cycle</keyword>
<dbReference type="GO" id="GO:0009252">
    <property type="term" value="P:peptidoglycan biosynthetic process"/>
    <property type="evidence" value="ECO:0007669"/>
    <property type="project" value="UniProtKB-UniRule"/>
</dbReference>
<organism evidence="11 12">
    <name type="scientific">Kineococcus xinjiangensis</name>
    <dbReference type="NCBI Taxonomy" id="512762"/>
    <lineage>
        <taxon>Bacteria</taxon>
        <taxon>Bacillati</taxon>
        <taxon>Actinomycetota</taxon>
        <taxon>Actinomycetes</taxon>
        <taxon>Kineosporiales</taxon>
        <taxon>Kineosporiaceae</taxon>
        <taxon>Kineococcus</taxon>
    </lineage>
</organism>
<evidence type="ECO:0000256" key="5">
    <source>
        <dbReference type="ARBA" id="ARBA00022741"/>
    </source>
</evidence>
<dbReference type="EMBL" id="PTJD01000006">
    <property type="protein sequence ID" value="PPK95237.1"/>
    <property type="molecule type" value="Genomic_DNA"/>
</dbReference>
<evidence type="ECO:0000256" key="1">
    <source>
        <dbReference type="ARBA" id="ARBA00004496"/>
    </source>
</evidence>
<dbReference type="PANTHER" id="PTHR43692:SF1">
    <property type="entry name" value="UDP-N-ACETYLMURAMOYLALANINE--D-GLUTAMATE LIGASE"/>
    <property type="match status" value="1"/>
</dbReference>
<dbReference type="NCBIfam" id="TIGR01087">
    <property type="entry name" value="murD"/>
    <property type="match status" value="1"/>
</dbReference>
<dbReference type="SUPFAM" id="SSF53623">
    <property type="entry name" value="MurD-like peptide ligases, catalytic domain"/>
    <property type="match status" value="1"/>
</dbReference>
<reference evidence="11 12" key="1">
    <citation type="submission" date="2018-02" db="EMBL/GenBank/DDBJ databases">
        <title>Genomic Encyclopedia of Archaeal and Bacterial Type Strains, Phase II (KMG-II): from individual species to whole genera.</title>
        <authorList>
            <person name="Goeker M."/>
        </authorList>
    </citation>
    <scope>NUCLEOTIDE SEQUENCE [LARGE SCALE GENOMIC DNA]</scope>
    <source>
        <strain evidence="11 12">DSM 22857</strain>
    </source>
</reference>